<evidence type="ECO:0000313" key="2">
    <source>
        <dbReference type="EMBL" id="BDY12990.1"/>
    </source>
</evidence>
<dbReference type="InterPro" id="IPR029058">
    <property type="entry name" value="AB_hydrolase_fold"/>
</dbReference>
<reference evidence="2 3" key="1">
    <citation type="submission" date="2023-03" db="EMBL/GenBank/DDBJ databases">
        <title>Description of Hydrogenimonas sp. ISO32.</title>
        <authorList>
            <person name="Mino S."/>
            <person name="Fukazawa S."/>
            <person name="Sawabe T."/>
        </authorList>
    </citation>
    <scope>NUCLEOTIDE SEQUENCE [LARGE SCALE GENOMIC DNA]</scope>
    <source>
        <strain evidence="2 3">ISO32</strain>
    </source>
</reference>
<dbReference type="EMBL" id="AP027370">
    <property type="protein sequence ID" value="BDY12873.1"/>
    <property type="molecule type" value="Genomic_DNA"/>
</dbReference>
<protein>
    <recommendedName>
        <fullName evidence="4">Serine hydrolase family protein</fullName>
    </recommendedName>
</protein>
<dbReference type="InterPro" id="IPR010662">
    <property type="entry name" value="RBBP9/YdeN"/>
</dbReference>
<proteinExistence type="predicted"/>
<dbReference type="Gene3D" id="3.40.50.1820">
    <property type="entry name" value="alpha/beta hydrolase"/>
    <property type="match status" value="1"/>
</dbReference>
<dbReference type="EMBL" id="AP027370">
    <property type="protein sequence ID" value="BDY12990.1"/>
    <property type="molecule type" value="Genomic_DNA"/>
</dbReference>
<keyword evidence="3" id="KW-1185">Reference proteome</keyword>
<dbReference type="SUPFAM" id="SSF53474">
    <property type="entry name" value="alpha/beta-Hydrolases"/>
    <property type="match status" value="1"/>
</dbReference>
<gene>
    <name evidence="1" type="ORF">HCR_11850</name>
    <name evidence="2" type="ORF">HCR_13020</name>
</gene>
<dbReference type="Proteomes" id="UP001321445">
    <property type="component" value="Chromosome"/>
</dbReference>
<name>A0ABN6WXY2_9BACT</name>
<organism evidence="2 3">
    <name type="scientific">Hydrogenimonas cancrithermarum</name>
    <dbReference type="NCBI Taxonomy" id="2993563"/>
    <lineage>
        <taxon>Bacteria</taxon>
        <taxon>Pseudomonadati</taxon>
        <taxon>Campylobacterota</taxon>
        <taxon>Epsilonproteobacteria</taxon>
        <taxon>Campylobacterales</taxon>
        <taxon>Hydrogenimonadaceae</taxon>
        <taxon>Hydrogenimonas</taxon>
    </lineage>
</organism>
<evidence type="ECO:0000313" key="1">
    <source>
        <dbReference type="EMBL" id="BDY12873.1"/>
    </source>
</evidence>
<sequence length="190" mass="21773">MKRDKRLLLHGWGGSDYPHWQAWLAGELAKAYGTVSFPLIQHPHFPHLNRWKKEVKAYLADFRPHTVICHSLANTLWFHLCNEGEIEPVEKLILVAPPRLDCEIETIKSFFPVEAPKNLFAKSATLVVSTNDPYMPLEEAWRLQEALGIPMKVIENAGHINAESGYGEWPWILEYLQTGMICSEEEGVNR</sequence>
<dbReference type="Pfam" id="PF06821">
    <property type="entry name" value="Ser_hydrolase"/>
    <property type="match status" value="1"/>
</dbReference>
<dbReference type="RefSeq" id="WP_286335924.1">
    <property type="nucleotide sequence ID" value="NZ_AP027370.1"/>
</dbReference>
<evidence type="ECO:0000313" key="3">
    <source>
        <dbReference type="Proteomes" id="UP001321445"/>
    </source>
</evidence>
<evidence type="ECO:0008006" key="4">
    <source>
        <dbReference type="Google" id="ProtNLM"/>
    </source>
</evidence>
<accession>A0ABN6WXY2</accession>